<sequence length="394" mass="41143">MLFRYLVTNISCLSRTVSVLALSLSLAACGGPQAENGNTTSQAPGGAAKDATASAPGKLDLGGQVRLTGAGASFPAPLYQTWFQALNQKYPNLQVNYQSVGSGAGVEQFTKGTVDFGASDVAMKDEEISKVQNGVLLLPMTAGSIVLAYNVPGVQDLKLPRDVYTGIFLGTIKSWDDPKITAANPGAKLPKQPITIVHRSDGSGTTGVFTKHLSAINPEWKSKVGEGKTVNWPAGVGAKGNEGVTAQIQQTQGAIGYVEYGYAQQNKLTFAALQNKAGQFVAATDESASKALDAVELPANLRAFITDPEGKDSYPIVTYTWLLVYKKYPDAAKAKAVEAMIEYGLTEGQKAASQLGYVPLPEKVLKKVAASADAISPDYKISVGGGSGGASASK</sequence>
<name>A0ABX1PGP0_9CYAN</name>
<dbReference type="RefSeq" id="WP_169157827.1">
    <property type="nucleotide sequence ID" value="NZ_CAWPJE010000290.1"/>
</dbReference>
<accession>A0ABX1PGP0</accession>
<comment type="caution">
    <text evidence="8">The sequence shown here is derived from an EMBL/GenBank/DDBJ whole genome shotgun (WGS) entry which is preliminary data.</text>
</comment>
<evidence type="ECO:0000256" key="4">
    <source>
        <dbReference type="PIRNR" id="PIRNR002756"/>
    </source>
</evidence>
<organism evidence="8 9">
    <name type="scientific">Brasilonema bromeliae SPC951</name>
    <dbReference type="NCBI Taxonomy" id="385972"/>
    <lineage>
        <taxon>Bacteria</taxon>
        <taxon>Bacillati</taxon>
        <taxon>Cyanobacteriota</taxon>
        <taxon>Cyanophyceae</taxon>
        <taxon>Nostocales</taxon>
        <taxon>Scytonemataceae</taxon>
        <taxon>Brasilonema</taxon>
        <taxon>Bromeliae group (in: Brasilonema)</taxon>
    </lineage>
</organism>
<evidence type="ECO:0000256" key="1">
    <source>
        <dbReference type="ARBA" id="ARBA00008725"/>
    </source>
</evidence>
<feature type="signal peptide" evidence="6">
    <location>
        <begin position="1"/>
        <end position="34"/>
    </location>
</feature>
<dbReference type="InterPro" id="IPR024370">
    <property type="entry name" value="PBP_domain"/>
</dbReference>
<keyword evidence="3 4" id="KW-0592">Phosphate transport</keyword>
<dbReference type="Proteomes" id="UP000718564">
    <property type="component" value="Unassembled WGS sequence"/>
</dbReference>
<dbReference type="SUPFAM" id="SSF53850">
    <property type="entry name" value="Periplasmic binding protein-like II"/>
    <property type="match status" value="1"/>
</dbReference>
<evidence type="ECO:0000313" key="8">
    <source>
        <dbReference type="EMBL" id="NMG22640.1"/>
    </source>
</evidence>
<feature type="domain" description="PBP" evidence="7">
    <location>
        <begin position="64"/>
        <end position="335"/>
    </location>
</feature>
<evidence type="ECO:0000256" key="2">
    <source>
        <dbReference type="ARBA" id="ARBA00022448"/>
    </source>
</evidence>
<dbReference type="NCBIfam" id="TIGR00975">
    <property type="entry name" value="3a0107s03"/>
    <property type="match status" value="1"/>
</dbReference>
<dbReference type="PIRSF" id="PIRSF002756">
    <property type="entry name" value="PstS"/>
    <property type="match status" value="1"/>
</dbReference>
<gene>
    <name evidence="8" type="primary">pstS</name>
    <name evidence="8" type="ORF">DP116_25620</name>
</gene>
<dbReference type="Gene3D" id="3.40.190.10">
    <property type="entry name" value="Periplasmic binding protein-like II"/>
    <property type="match status" value="2"/>
</dbReference>
<evidence type="ECO:0000256" key="6">
    <source>
        <dbReference type="SAM" id="SignalP"/>
    </source>
</evidence>
<reference evidence="8 9" key="1">
    <citation type="submission" date="2018-06" db="EMBL/GenBank/DDBJ databases">
        <title>Comparative genomics of Brasilonema spp. strains.</title>
        <authorList>
            <person name="Alvarenga D.O."/>
            <person name="Fiore M.F."/>
            <person name="Varani A.M."/>
        </authorList>
    </citation>
    <scope>NUCLEOTIDE SEQUENCE [LARGE SCALE GENOMIC DNA]</scope>
    <source>
        <strain evidence="8 9">SPC951</strain>
    </source>
</reference>
<feature type="chain" id="PRO_5045932448" description="Phosphate-binding protein" evidence="6">
    <location>
        <begin position="35"/>
        <end position="394"/>
    </location>
</feature>
<dbReference type="EMBL" id="QMEB01000287">
    <property type="protein sequence ID" value="NMG22640.1"/>
    <property type="molecule type" value="Genomic_DNA"/>
</dbReference>
<dbReference type="CDD" id="cd13565">
    <property type="entry name" value="PBP2_PstS"/>
    <property type="match status" value="1"/>
</dbReference>
<keyword evidence="2 4" id="KW-0813">Transport</keyword>
<proteinExistence type="inferred from homology"/>
<keyword evidence="9" id="KW-1185">Reference proteome</keyword>
<dbReference type="PROSITE" id="PS51257">
    <property type="entry name" value="PROKAR_LIPOPROTEIN"/>
    <property type="match status" value="1"/>
</dbReference>
<feature type="region of interest" description="Disordered" evidence="5">
    <location>
        <begin position="35"/>
        <end position="54"/>
    </location>
</feature>
<evidence type="ECO:0000256" key="3">
    <source>
        <dbReference type="ARBA" id="ARBA00022592"/>
    </source>
</evidence>
<protein>
    <recommendedName>
        <fullName evidence="4">Phosphate-binding protein</fullName>
    </recommendedName>
</protein>
<evidence type="ECO:0000256" key="5">
    <source>
        <dbReference type="SAM" id="MobiDB-lite"/>
    </source>
</evidence>
<keyword evidence="6" id="KW-0732">Signal</keyword>
<evidence type="ECO:0000259" key="7">
    <source>
        <dbReference type="Pfam" id="PF12849"/>
    </source>
</evidence>
<dbReference type="PANTHER" id="PTHR42996:SF1">
    <property type="entry name" value="PHOSPHATE-BINDING PROTEIN PSTS"/>
    <property type="match status" value="1"/>
</dbReference>
<dbReference type="InterPro" id="IPR005673">
    <property type="entry name" value="ABC_phos-bd_PstS"/>
</dbReference>
<dbReference type="PANTHER" id="PTHR42996">
    <property type="entry name" value="PHOSPHATE-BINDING PROTEIN PSTS"/>
    <property type="match status" value="1"/>
</dbReference>
<evidence type="ECO:0000313" key="9">
    <source>
        <dbReference type="Proteomes" id="UP000718564"/>
    </source>
</evidence>
<comment type="similarity">
    <text evidence="1 4">Belongs to the PstS family.</text>
</comment>
<dbReference type="InterPro" id="IPR050962">
    <property type="entry name" value="Phosphate-bind_PstS"/>
</dbReference>
<dbReference type="Pfam" id="PF12849">
    <property type="entry name" value="PBP_like_2"/>
    <property type="match status" value="1"/>
</dbReference>